<dbReference type="InterPro" id="IPR035959">
    <property type="entry name" value="RutC-like_sf"/>
</dbReference>
<dbReference type="InterPro" id="IPR035709">
    <property type="entry name" value="YoaB-like"/>
</dbReference>
<keyword evidence="2" id="KW-1185">Reference proteome</keyword>
<proteinExistence type="predicted"/>
<dbReference type="Gene3D" id="3.30.1330.40">
    <property type="entry name" value="RutC-like"/>
    <property type="match status" value="1"/>
</dbReference>
<dbReference type="InterPro" id="IPR006175">
    <property type="entry name" value="YjgF/YER057c/UK114"/>
</dbReference>
<organism evidence="1 2">
    <name type="scientific">Variovorax terrae</name>
    <dbReference type="NCBI Taxonomy" id="2923278"/>
    <lineage>
        <taxon>Bacteria</taxon>
        <taxon>Pseudomonadati</taxon>
        <taxon>Pseudomonadota</taxon>
        <taxon>Betaproteobacteria</taxon>
        <taxon>Burkholderiales</taxon>
        <taxon>Comamonadaceae</taxon>
        <taxon>Variovorax</taxon>
    </lineage>
</organism>
<dbReference type="Proteomes" id="UP001139447">
    <property type="component" value="Unassembled WGS sequence"/>
</dbReference>
<dbReference type="RefSeq" id="WP_243306596.1">
    <property type="nucleotide sequence ID" value="NZ_JALGBI010000001.1"/>
</dbReference>
<protein>
    <submittedName>
        <fullName evidence="1">RidA family protein</fullName>
    </submittedName>
</protein>
<dbReference type="AlphaFoldDB" id="A0A9X1VUG1"/>
<dbReference type="PANTHER" id="PTHR47328">
    <property type="match status" value="1"/>
</dbReference>
<name>A0A9X1VUG1_9BURK</name>
<gene>
    <name evidence="1" type="ORF">MMF98_12490</name>
</gene>
<reference evidence="1" key="1">
    <citation type="submission" date="2022-03" db="EMBL/GenBank/DDBJ databases">
        <authorList>
            <person name="Woo C.Y."/>
        </authorList>
    </citation>
    <scope>NUCLEOTIDE SEQUENCE</scope>
    <source>
        <strain evidence="1">CYS-02</strain>
    </source>
</reference>
<dbReference type="EMBL" id="JALGBI010000001">
    <property type="protein sequence ID" value="MCJ0764026.1"/>
    <property type="molecule type" value="Genomic_DNA"/>
</dbReference>
<comment type="caution">
    <text evidence="1">The sequence shown here is derived from an EMBL/GenBank/DDBJ whole genome shotgun (WGS) entry which is preliminary data.</text>
</comment>
<accession>A0A9X1VUG1</accession>
<dbReference type="SUPFAM" id="SSF55298">
    <property type="entry name" value="YjgF-like"/>
    <property type="match status" value="1"/>
</dbReference>
<evidence type="ECO:0000313" key="2">
    <source>
        <dbReference type="Proteomes" id="UP001139447"/>
    </source>
</evidence>
<sequence>MTIQRYESGRRLSQALVHDGRVFISGQTAEDLSQDIAGQTREVLDSIDRLLAVAGSDKSKVLYANIWLRHGEHFDAMNQVWEAWVPEGCAPSRATVGSPLVGPETMLIEIALQAAA</sequence>
<dbReference type="PANTHER" id="PTHR47328:SF1">
    <property type="entry name" value="RUTC FAMILY PROTEIN YOAB"/>
    <property type="match status" value="1"/>
</dbReference>
<dbReference type="Pfam" id="PF01042">
    <property type="entry name" value="Ribonuc_L-PSP"/>
    <property type="match status" value="1"/>
</dbReference>
<evidence type="ECO:0000313" key="1">
    <source>
        <dbReference type="EMBL" id="MCJ0764026.1"/>
    </source>
</evidence>
<dbReference type="CDD" id="cd06150">
    <property type="entry name" value="YjgF_YER057c_UK114_like_2"/>
    <property type="match status" value="1"/>
</dbReference>